<protein>
    <recommendedName>
        <fullName evidence="2">DUF3847 domain-containing protein</fullName>
    </recommendedName>
</protein>
<gene>
    <name evidence="1" type="ORF">YS66-GM000038</name>
</gene>
<evidence type="ECO:0008006" key="2">
    <source>
        <dbReference type="Google" id="ProtNLM"/>
    </source>
</evidence>
<organism evidence="1">
    <name type="scientific">Streptococcus suis</name>
    <dbReference type="NCBI Taxonomy" id="1307"/>
    <lineage>
        <taxon>Bacteria</taxon>
        <taxon>Bacillati</taxon>
        <taxon>Bacillota</taxon>
        <taxon>Bacilli</taxon>
        <taxon>Lactobacillales</taxon>
        <taxon>Streptococcaceae</taxon>
        <taxon>Streptococcus</taxon>
    </lineage>
</organism>
<accession>A0A6G6AUP1</accession>
<reference evidence="1" key="1">
    <citation type="submission" date="2018-11" db="EMBL/GenBank/DDBJ databases">
        <title>Characterization of mobile element carrying drug resistance determinants of Streptococcus suis from China.</title>
        <authorList>
            <person name="Zheng H."/>
        </authorList>
    </citation>
    <scope>NUCLEOTIDE SEQUENCE</scope>
</reference>
<sequence>MANNDLNDINKRIEKLKIQKNILRANSEQNINRKRRTKRLIEKGALLEKYFEIDYLTVEETEEFLKIFSEYIKANKPKKYQKKECLLSYSGNLVFGNLYQNNHRPHTFLLCAIPAFSHNP</sequence>
<proteinExistence type="predicted"/>
<dbReference type="EMBL" id="MK211814">
    <property type="protein sequence ID" value="QID26043.1"/>
    <property type="molecule type" value="Genomic_DNA"/>
</dbReference>
<name>A0A6G6AUP1_STRSU</name>
<evidence type="ECO:0000313" key="1">
    <source>
        <dbReference type="EMBL" id="QID26043.1"/>
    </source>
</evidence>
<dbReference type="AlphaFoldDB" id="A0A6G6AUP1"/>